<keyword evidence="1" id="KW-0472">Membrane</keyword>
<feature type="transmembrane region" description="Helical" evidence="1">
    <location>
        <begin position="257"/>
        <end position="277"/>
    </location>
</feature>
<feature type="transmembrane region" description="Helical" evidence="1">
    <location>
        <begin position="157"/>
        <end position="174"/>
    </location>
</feature>
<feature type="transmembrane region" description="Helical" evidence="1">
    <location>
        <begin position="284"/>
        <end position="304"/>
    </location>
</feature>
<name>A0A4R5PN86_9HYPH</name>
<sequence length="594" mass="63699">MTGLHRPVWIAFLLFVLVFVAKQFIWPGDYVGQDSDDIMRLVVVRDFLQGQGWFDNMQYRLGMEGGTPMHWSRLIDLPIAFLIQFFSLFLSQARAEAAALLVWPLLTAVPLLYAVAAGSRRVARGEWQVAGFIGLVGAVLFVLSSNRFRPGSIDHHNVQLAIMAVLAACLVQSPERARSHGLAGFCAALAIAIGAETMPLIAVACGIVAVNWFWYGEKARSATLAFGITLAVALTAFFYLTIPPARYGLVVCDALSLGYYALGIAGAAGLSLAAFALSGRSRMLRAAGLSGVGLATALAAFRIAPQCLSSPLDNLDPLLRTMWLDWVMEAQPVWKQIRYQPFTAGAFYVTPLIAAVVGILAIRKGRMVREHLILLALIIAAYGIALVQIRGAVFSNLLSIFVLAPMLALLRARANADATNVKKGLTFAAAALACVPFVWAILGLLVSRAFDGAEEVREERAAMSSAAGDCVTEEALAPLRNEPDGAVANASNLGAPILRFTGHRTLSAPYHRNQAGMLGALHIAMSPPAEAKDYLDRAGVTLIAFCAADPQDGQVTKVAPDGLYAQIVKGNVPAWLQPVEGTMGKPVEIFRYLP</sequence>
<feature type="transmembrane region" description="Helical" evidence="1">
    <location>
        <begin position="7"/>
        <end position="26"/>
    </location>
</feature>
<keyword evidence="1" id="KW-0812">Transmembrane</keyword>
<proteinExistence type="predicted"/>
<feature type="transmembrane region" description="Helical" evidence="1">
    <location>
        <begin position="342"/>
        <end position="362"/>
    </location>
</feature>
<reference evidence="2 3" key="1">
    <citation type="journal article" date="2013" name="Int. J. Syst. Evol. Microbiol.">
        <title>Hoeflea suaedae sp. nov., an endophytic bacterium isolated from the root of the halophyte Suaeda maritima.</title>
        <authorList>
            <person name="Chung E.J."/>
            <person name="Park J.A."/>
            <person name="Pramanik P."/>
            <person name="Bibi F."/>
            <person name="Jeon C.O."/>
            <person name="Chung Y.R."/>
        </authorList>
    </citation>
    <scope>NUCLEOTIDE SEQUENCE [LARGE SCALE GENOMIC DNA]</scope>
    <source>
        <strain evidence="2 3">YC6898</strain>
    </source>
</reference>
<feature type="transmembrane region" description="Helical" evidence="1">
    <location>
        <begin position="393"/>
        <end position="412"/>
    </location>
</feature>
<feature type="transmembrane region" description="Helical" evidence="1">
    <location>
        <begin position="97"/>
        <end position="115"/>
    </location>
</feature>
<gene>
    <name evidence="2" type="ORF">E2A64_02310</name>
</gene>
<feature type="transmembrane region" description="Helical" evidence="1">
    <location>
        <begin position="180"/>
        <end position="210"/>
    </location>
</feature>
<keyword evidence="1" id="KW-1133">Transmembrane helix</keyword>
<dbReference type="RefSeq" id="WP_133282824.1">
    <property type="nucleotide sequence ID" value="NZ_SMSI01000001.1"/>
</dbReference>
<dbReference type="AlphaFoldDB" id="A0A4R5PN86"/>
<dbReference type="OrthoDB" id="1082056at2"/>
<evidence type="ECO:0000313" key="2">
    <source>
        <dbReference type="EMBL" id="TDH37987.1"/>
    </source>
</evidence>
<feature type="transmembrane region" description="Helical" evidence="1">
    <location>
        <begin position="127"/>
        <end position="145"/>
    </location>
</feature>
<feature type="transmembrane region" description="Helical" evidence="1">
    <location>
        <begin position="222"/>
        <end position="242"/>
    </location>
</feature>
<evidence type="ECO:0000313" key="3">
    <source>
        <dbReference type="Proteomes" id="UP000295131"/>
    </source>
</evidence>
<feature type="transmembrane region" description="Helical" evidence="1">
    <location>
        <begin position="424"/>
        <end position="446"/>
    </location>
</feature>
<feature type="transmembrane region" description="Helical" evidence="1">
    <location>
        <begin position="71"/>
        <end position="90"/>
    </location>
</feature>
<keyword evidence="3" id="KW-1185">Reference proteome</keyword>
<accession>A0A4R5PN86</accession>
<protein>
    <recommendedName>
        <fullName evidence="4">GtrA family protein</fullName>
    </recommendedName>
</protein>
<evidence type="ECO:0008006" key="4">
    <source>
        <dbReference type="Google" id="ProtNLM"/>
    </source>
</evidence>
<evidence type="ECO:0000256" key="1">
    <source>
        <dbReference type="SAM" id="Phobius"/>
    </source>
</evidence>
<organism evidence="2 3">
    <name type="scientific">Pseudohoeflea suaedae</name>
    <dbReference type="NCBI Taxonomy" id="877384"/>
    <lineage>
        <taxon>Bacteria</taxon>
        <taxon>Pseudomonadati</taxon>
        <taxon>Pseudomonadota</taxon>
        <taxon>Alphaproteobacteria</taxon>
        <taxon>Hyphomicrobiales</taxon>
        <taxon>Rhizobiaceae</taxon>
        <taxon>Pseudohoeflea</taxon>
    </lineage>
</organism>
<comment type="caution">
    <text evidence="2">The sequence shown here is derived from an EMBL/GenBank/DDBJ whole genome shotgun (WGS) entry which is preliminary data.</text>
</comment>
<dbReference type="EMBL" id="SMSI01000001">
    <property type="protein sequence ID" value="TDH37987.1"/>
    <property type="molecule type" value="Genomic_DNA"/>
</dbReference>
<dbReference type="Proteomes" id="UP000295131">
    <property type="component" value="Unassembled WGS sequence"/>
</dbReference>
<feature type="transmembrane region" description="Helical" evidence="1">
    <location>
        <begin position="371"/>
        <end position="387"/>
    </location>
</feature>